<dbReference type="Proteomes" id="UP000501690">
    <property type="component" value="Linkage Group LG6"/>
</dbReference>
<proteinExistence type="predicted"/>
<keyword evidence="2" id="KW-1185">Reference proteome</keyword>
<gene>
    <name evidence="1" type="ORF">DEO72_LG6g3267</name>
</gene>
<sequence>MKKLCPNLDREDGLETVLEVPIPEEILTHKSGTTKAWHNMKNWMKPHAESRSNSTSMAAVFGGKNTEIQLLLGVVGAPLIPSPTASDNQPITRSIKDQHIEVSMAKYIVKQYVAAVGGERCLNCVDSMYAMGQVKMATTEFCGGEGSVNSKKVVKVKNLQMKGEMGGFVVWQKRPELWCLELVLSDMKKLCPNLDREDGLETVLEVPIPEEILTHKSGTTKAWHNMKNWMKPHAESRSNSTSMAAVFGGKNTEIQLLLGVVGAPLIPSPTASDNQPITRSIKDQHIEVSMAKYIVKQYVAAVGGERCLNCVDSMYAMGQVKMATTEFCGGEGSVNSKKVVKVKNLQMKGEMGGFVVWQKRPELWCLELVVSGYKISAGSDGKVAWRQTPWHHSHASRGPPRPLRRFLQGLDPRSTANLFSNSICIGEKTVNNEDCFILKLETETSTLRARSNSNVEIVRHTVWGYFSQRTGLLVQLEDSHLLKLKSHEHESIYWETNMESLLEDYRSVDGIQIAHGGKTWVSLLRFGGGPETHSRTRMEEVWQVEEVDFNIKGLSIDCFLPPSDLKREEEKEEEAECGGGVVASNNAKLPYKIRSASFRISASKVAAVNLDDSCTSESDEDL</sequence>
<evidence type="ECO:0000313" key="1">
    <source>
        <dbReference type="EMBL" id="QCD98545.1"/>
    </source>
</evidence>
<name>A0A4D6MB17_VIGUN</name>
<dbReference type="PANTHER" id="PTHR31300:SF30">
    <property type="entry name" value="EMB|CAB81597.1"/>
    <property type="match status" value="1"/>
</dbReference>
<reference evidence="1 2" key="1">
    <citation type="submission" date="2019-04" db="EMBL/GenBank/DDBJ databases">
        <title>An improved genome assembly and genetic linkage map for asparagus bean, Vigna unguiculata ssp. sesquipedialis.</title>
        <authorList>
            <person name="Xia Q."/>
            <person name="Zhang R."/>
            <person name="Dong Y."/>
        </authorList>
    </citation>
    <scope>NUCLEOTIDE SEQUENCE [LARGE SCALE GENOMIC DNA]</scope>
    <source>
        <tissue evidence="1">Leaf</tissue>
    </source>
</reference>
<dbReference type="EMBL" id="CP039350">
    <property type="protein sequence ID" value="QCD98545.1"/>
    <property type="molecule type" value="Genomic_DNA"/>
</dbReference>
<dbReference type="InterPro" id="IPR006873">
    <property type="entry name" value="DUF620"/>
</dbReference>
<evidence type="ECO:0000313" key="2">
    <source>
        <dbReference type="Proteomes" id="UP000501690"/>
    </source>
</evidence>
<accession>A0A4D6MB17</accession>
<dbReference type="Pfam" id="PF04788">
    <property type="entry name" value="DUF620"/>
    <property type="match status" value="2"/>
</dbReference>
<protein>
    <submittedName>
        <fullName evidence="1">Uncharacterized protein</fullName>
    </submittedName>
</protein>
<dbReference type="PANTHER" id="PTHR31300">
    <property type="entry name" value="LIPASE"/>
    <property type="match status" value="1"/>
</dbReference>
<organism evidence="1 2">
    <name type="scientific">Vigna unguiculata</name>
    <name type="common">Cowpea</name>
    <dbReference type="NCBI Taxonomy" id="3917"/>
    <lineage>
        <taxon>Eukaryota</taxon>
        <taxon>Viridiplantae</taxon>
        <taxon>Streptophyta</taxon>
        <taxon>Embryophyta</taxon>
        <taxon>Tracheophyta</taxon>
        <taxon>Spermatophyta</taxon>
        <taxon>Magnoliopsida</taxon>
        <taxon>eudicotyledons</taxon>
        <taxon>Gunneridae</taxon>
        <taxon>Pentapetalae</taxon>
        <taxon>rosids</taxon>
        <taxon>fabids</taxon>
        <taxon>Fabales</taxon>
        <taxon>Fabaceae</taxon>
        <taxon>Papilionoideae</taxon>
        <taxon>50 kb inversion clade</taxon>
        <taxon>NPAAA clade</taxon>
        <taxon>indigoferoid/millettioid clade</taxon>
        <taxon>Phaseoleae</taxon>
        <taxon>Vigna</taxon>
    </lineage>
</organism>
<dbReference type="AlphaFoldDB" id="A0A4D6MB17"/>